<dbReference type="Pfam" id="PF01789">
    <property type="entry name" value="PsbP"/>
    <property type="match status" value="1"/>
</dbReference>
<gene>
    <name evidence="3" type="ORF">ENV54_06790</name>
</gene>
<dbReference type="EMBL" id="DTGT01000210">
    <property type="protein sequence ID" value="HGH60989.1"/>
    <property type="molecule type" value="Genomic_DNA"/>
</dbReference>
<dbReference type="Gene3D" id="3.40.1000.10">
    <property type="entry name" value="Mog1/PsbP, alpha/beta/alpha sandwich"/>
    <property type="match status" value="1"/>
</dbReference>
<feature type="domain" description="PsbP C-terminal" evidence="2">
    <location>
        <begin position="39"/>
        <end position="182"/>
    </location>
</feature>
<dbReference type="GO" id="GO:0005509">
    <property type="term" value="F:calcium ion binding"/>
    <property type="evidence" value="ECO:0007669"/>
    <property type="project" value="InterPro"/>
</dbReference>
<proteinExistence type="predicted"/>
<dbReference type="GO" id="GO:0009654">
    <property type="term" value="C:photosystem II oxygen evolving complex"/>
    <property type="evidence" value="ECO:0007669"/>
    <property type="project" value="InterPro"/>
</dbReference>
<keyword evidence="1" id="KW-0732">Signal</keyword>
<evidence type="ECO:0000259" key="2">
    <source>
        <dbReference type="Pfam" id="PF01789"/>
    </source>
</evidence>
<dbReference type="AlphaFoldDB" id="A0A7C4ESA6"/>
<accession>A0A7C4ESA6</accession>
<reference evidence="3" key="1">
    <citation type="journal article" date="2020" name="mSystems">
        <title>Genome- and Community-Level Interaction Insights into Carbon Utilization and Element Cycling Functions of Hydrothermarchaeota in Hydrothermal Sediment.</title>
        <authorList>
            <person name="Zhou Z."/>
            <person name="Liu Y."/>
            <person name="Xu W."/>
            <person name="Pan J."/>
            <person name="Luo Z.H."/>
            <person name="Li M."/>
        </authorList>
    </citation>
    <scope>NUCLEOTIDE SEQUENCE [LARGE SCALE GENOMIC DNA]</scope>
    <source>
        <strain evidence="3">SpSt-769</strain>
    </source>
</reference>
<protein>
    <recommendedName>
        <fullName evidence="2">PsbP C-terminal domain-containing protein</fullName>
    </recommendedName>
</protein>
<feature type="chain" id="PRO_5028229447" description="PsbP C-terminal domain-containing protein" evidence="1">
    <location>
        <begin position="33"/>
        <end position="189"/>
    </location>
</feature>
<evidence type="ECO:0000256" key="1">
    <source>
        <dbReference type="SAM" id="SignalP"/>
    </source>
</evidence>
<evidence type="ECO:0000313" key="3">
    <source>
        <dbReference type="EMBL" id="HGH60989.1"/>
    </source>
</evidence>
<dbReference type="GO" id="GO:0019898">
    <property type="term" value="C:extrinsic component of membrane"/>
    <property type="evidence" value="ECO:0007669"/>
    <property type="project" value="InterPro"/>
</dbReference>
<organism evidence="3">
    <name type="scientific">Desulfomonile tiedjei</name>
    <dbReference type="NCBI Taxonomy" id="2358"/>
    <lineage>
        <taxon>Bacteria</taxon>
        <taxon>Pseudomonadati</taxon>
        <taxon>Thermodesulfobacteriota</taxon>
        <taxon>Desulfomonilia</taxon>
        <taxon>Desulfomonilales</taxon>
        <taxon>Desulfomonilaceae</taxon>
        <taxon>Desulfomonile</taxon>
    </lineage>
</organism>
<comment type="caution">
    <text evidence="3">The sequence shown here is derived from an EMBL/GenBank/DDBJ whole genome shotgun (WGS) entry which is preliminary data.</text>
</comment>
<dbReference type="GO" id="GO:0015979">
    <property type="term" value="P:photosynthesis"/>
    <property type="evidence" value="ECO:0007669"/>
    <property type="project" value="InterPro"/>
</dbReference>
<sequence>MRAGQRRRAIIIGALCLMLAAPLWTFFSTAHASHAQETGYKKYVDPRGRFSFDYPASMRRDQTAADEVKFSHPSASLRIAVFVESRQDKKPVDSQALMESVKKNLSQVSKDAAILEQGQLPELPGAQGYLVCTFKDKNGRKVMQLVQYYVAADKMFQMIISDRPQGFLNVEKVIRHIHRSLKILKPSLD</sequence>
<dbReference type="InterPro" id="IPR002683">
    <property type="entry name" value="PsbP_C"/>
</dbReference>
<name>A0A7C4ESA6_9BACT</name>
<feature type="signal peptide" evidence="1">
    <location>
        <begin position="1"/>
        <end position="32"/>
    </location>
</feature>